<evidence type="ECO:0000256" key="2">
    <source>
        <dbReference type="ARBA" id="ARBA00017881"/>
    </source>
</evidence>
<evidence type="ECO:0000256" key="6">
    <source>
        <dbReference type="PIRSR" id="PIRSR602081-1"/>
    </source>
</evidence>
<dbReference type="GO" id="GO:0071949">
    <property type="term" value="F:FAD binding"/>
    <property type="evidence" value="ECO:0007669"/>
    <property type="project" value="TreeGrafter"/>
</dbReference>
<dbReference type="OrthoDB" id="9772484at2"/>
<feature type="binding site" evidence="6">
    <location>
        <begin position="288"/>
        <end position="295"/>
    </location>
    <ligand>
        <name>FAD</name>
        <dbReference type="ChEBI" id="CHEBI:57692"/>
    </ligand>
</feature>
<feature type="binding site" evidence="6">
    <location>
        <begin position="248"/>
        <end position="252"/>
    </location>
    <ligand>
        <name>FAD</name>
        <dbReference type="ChEBI" id="CHEBI:57692"/>
    </ligand>
</feature>
<dbReference type="Gene3D" id="1.25.40.80">
    <property type="match status" value="1"/>
</dbReference>
<dbReference type="AlphaFoldDB" id="A0A2R4XKK5"/>
<feature type="binding site" evidence="6">
    <location>
        <begin position="393"/>
        <end position="395"/>
    </location>
    <ligand>
        <name>FAD</name>
        <dbReference type="ChEBI" id="CHEBI:57692"/>
    </ligand>
</feature>
<feature type="binding site" evidence="6">
    <location>
        <position position="235"/>
    </location>
    <ligand>
        <name>FAD</name>
        <dbReference type="ChEBI" id="CHEBI:57692"/>
    </ligand>
</feature>
<organism evidence="9 10">
    <name type="scientific">Orrella marina</name>
    <dbReference type="NCBI Taxonomy" id="2163011"/>
    <lineage>
        <taxon>Bacteria</taxon>
        <taxon>Pseudomonadati</taxon>
        <taxon>Pseudomonadota</taxon>
        <taxon>Betaproteobacteria</taxon>
        <taxon>Burkholderiales</taxon>
        <taxon>Alcaligenaceae</taxon>
        <taxon>Orrella</taxon>
    </lineage>
</organism>
<dbReference type="Proteomes" id="UP000244571">
    <property type="component" value="Chromosome"/>
</dbReference>
<protein>
    <recommendedName>
        <fullName evidence="2 7">Cryptochrome DASH</fullName>
    </recommendedName>
</protein>
<dbReference type="Gene3D" id="1.10.579.10">
    <property type="entry name" value="DNA Cyclobutane Dipyrimidine Photolyase, subunit A, domain 3"/>
    <property type="match status" value="1"/>
</dbReference>
<comment type="function">
    <text evidence="7">May have a photoreceptor function.</text>
</comment>
<keyword evidence="5 7" id="KW-0157">Chromophore</keyword>
<keyword evidence="3 6" id="KW-0285">Flavoprotein</keyword>
<name>A0A2R4XKK5_9BURK</name>
<evidence type="ECO:0000313" key="9">
    <source>
        <dbReference type="EMBL" id="AWB34337.1"/>
    </source>
</evidence>
<dbReference type="Pfam" id="PF00875">
    <property type="entry name" value="DNA_photolyase"/>
    <property type="match status" value="1"/>
</dbReference>
<dbReference type="PROSITE" id="PS51645">
    <property type="entry name" value="PHR_CRY_ALPHA_BETA"/>
    <property type="match status" value="1"/>
</dbReference>
<evidence type="ECO:0000256" key="3">
    <source>
        <dbReference type="ARBA" id="ARBA00022630"/>
    </source>
</evidence>
<dbReference type="InterPro" id="IPR014729">
    <property type="entry name" value="Rossmann-like_a/b/a_fold"/>
</dbReference>
<dbReference type="InterPro" id="IPR006050">
    <property type="entry name" value="DNA_photolyase_N"/>
</dbReference>
<accession>A0A2R4XKK5</accession>
<dbReference type="SUPFAM" id="SSF52425">
    <property type="entry name" value="Cryptochrome/photolyase, N-terminal domain"/>
    <property type="match status" value="1"/>
</dbReference>
<dbReference type="Gene3D" id="3.40.50.620">
    <property type="entry name" value="HUPs"/>
    <property type="match status" value="1"/>
</dbReference>
<dbReference type="InterPro" id="IPR014133">
    <property type="entry name" value="Cry_DASH"/>
</dbReference>
<dbReference type="RefSeq" id="WP_108621753.1">
    <property type="nucleotide sequence ID" value="NZ_CP028901.1"/>
</dbReference>
<feature type="domain" description="Photolyase/cryptochrome alpha/beta" evidence="8">
    <location>
        <begin position="3"/>
        <end position="134"/>
    </location>
</feature>
<dbReference type="GO" id="GO:0003677">
    <property type="term" value="F:DNA binding"/>
    <property type="evidence" value="ECO:0007669"/>
    <property type="project" value="TreeGrafter"/>
</dbReference>
<proteinExistence type="inferred from homology"/>
<dbReference type="InterPro" id="IPR036134">
    <property type="entry name" value="Crypto/Photolyase_FAD-like_sf"/>
</dbReference>
<evidence type="ECO:0000259" key="8">
    <source>
        <dbReference type="PROSITE" id="PS51645"/>
    </source>
</evidence>
<dbReference type="Pfam" id="PF03441">
    <property type="entry name" value="FAD_binding_7"/>
    <property type="match status" value="1"/>
</dbReference>
<dbReference type="PROSITE" id="PS00394">
    <property type="entry name" value="DNA_PHOTOLYASES_1_1"/>
    <property type="match status" value="1"/>
</dbReference>
<evidence type="ECO:0000256" key="4">
    <source>
        <dbReference type="ARBA" id="ARBA00022827"/>
    </source>
</evidence>
<comment type="similarity">
    <text evidence="1 7">Belongs to the DNA photolyase class-1 family.</text>
</comment>
<evidence type="ECO:0000256" key="5">
    <source>
        <dbReference type="ARBA" id="ARBA00022991"/>
    </source>
</evidence>
<keyword evidence="4 6" id="KW-0274">FAD</keyword>
<dbReference type="PANTHER" id="PTHR11455">
    <property type="entry name" value="CRYPTOCHROME"/>
    <property type="match status" value="1"/>
</dbReference>
<keyword evidence="10" id="KW-1185">Reference proteome</keyword>
<dbReference type="NCBIfam" id="TIGR02765">
    <property type="entry name" value="crypto_DASH"/>
    <property type="match status" value="1"/>
</dbReference>
<gene>
    <name evidence="9" type="ORF">DBV39_12170</name>
</gene>
<evidence type="ECO:0000256" key="1">
    <source>
        <dbReference type="ARBA" id="ARBA00005862"/>
    </source>
</evidence>
<dbReference type="GO" id="GO:0003913">
    <property type="term" value="F:DNA photolyase activity"/>
    <property type="evidence" value="ECO:0007669"/>
    <property type="project" value="InterPro"/>
</dbReference>
<dbReference type="PRINTS" id="PR00147">
    <property type="entry name" value="DNAPHOTLYASE"/>
</dbReference>
<dbReference type="InterPro" id="IPR005101">
    <property type="entry name" value="Cryptochr/Photolyase_FAD-bd"/>
</dbReference>
<comment type="cofactor">
    <cofactor evidence="6 7">
        <name>FAD</name>
        <dbReference type="ChEBI" id="CHEBI:57692"/>
    </cofactor>
    <text evidence="6 7">Binds 1 FAD per subunit.</text>
</comment>
<dbReference type="InterPro" id="IPR036155">
    <property type="entry name" value="Crypto/Photolyase_N_sf"/>
</dbReference>
<evidence type="ECO:0000256" key="7">
    <source>
        <dbReference type="RuleBase" id="RU367151"/>
    </source>
</evidence>
<sequence length="441" mass="50351">MEKTVIFWFRSDLRLHDQPALKAAIDSGASTILPVYCHLDQDMASPWGFARQQGLHRRYWIQRALQGLERELTGLGSTLLHCLGAPEKVLPELARSIGTRRIYCESIAAPYEEQEVVALRAAGLSVTTVWQSSMLDPYDLPWPAQKLPASFTPFRQAIESARIQPPAPLSVPIRLPAAPDMAIPAGLSGRPATLPAPFLDPRSSFPYTQPEFDGTEQAGLTHLEQYLHARRPHTYKQTRNDLTGTGYSSKWSPWLATGSLSAREVMSQLRGFEESYGANDGSYWLWFELLWRDYFRFLHRQYGQKLYRQRGLADFQPPRFHAASGYAGHNEEGFWRWCHSETGQPLIDAAMRELRLTGFLSNRLRQIVASYLVHDIGGDWRAGAAWFESQLLDYDPYSNQGNWLYIAGRGTDPRGGRHFNLQKQMQQYDPQGRYQQKWSKD</sequence>
<reference evidence="9 10" key="1">
    <citation type="submission" date="2018-04" db="EMBL/GenBank/DDBJ databases">
        <title>Bordetella sp. HZ20 isolated from seawater.</title>
        <authorList>
            <person name="Sun C."/>
        </authorList>
    </citation>
    <scope>NUCLEOTIDE SEQUENCE [LARGE SCALE GENOMIC DNA]</scope>
    <source>
        <strain evidence="9 10">HZ20</strain>
    </source>
</reference>
<comment type="cofactor">
    <cofactor evidence="7">
        <name>(6R)-5,10-methylene-5,6,7,8-tetrahydrofolate</name>
        <dbReference type="ChEBI" id="CHEBI:15636"/>
    </cofactor>
    <text evidence="7">Binds 1 5,10-methenyltetrahydrofolate (MTHF) per subunit.</text>
</comment>
<dbReference type="InterPro" id="IPR018394">
    <property type="entry name" value="DNA_photolyase_1_CS_C"/>
</dbReference>
<dbReference type="GO" id="GO:0000719">
    <property type="term" value="P:photoreactive repair"/>
    <property type="evidence" value="ECO:0007669"/>
    <property type="project" value="TreeGrafter"/>
</dbReference>
<evidence type="ECO:0000313" key="10">
    <source>
        <dbReference type="Proteomes" id="UP000244571"/>
    </source>
</evidence>
<dbReference type="InterPro" id="IPR002081">
    <property type="entry name" value="Cryptochrome/DNA_photolyase_1"/>
</dbReference>
<dbReference type="SUPFAM" id="SSF48173">
    <property type="entry name" value="Cryptochrome/photolyase FAD-binding domain"/>
    <property type="match status" value="1"/>
</dbReference>
<dbReference type="EMBL" id="CP028901">
    <property type="protein sequence ID" value="AWB34337.1"/>
    <property type="molecule type" value="Genomic_DNA"/>
</dbReference>
<dbReference type="PANTHER" id="PTHR11455:SF22">
    <property type="entry name" value="CRYPTOCHROME DASH"/>
    <property type="match status" value="1"/>
</dbReference>
<dbReference type="KEGG" id="boz:DBV39_12170"/>